<dbReference type="InterPro" id="IPR011990">
    <property type="entry name" value="TPR-like_helical_dom_sf"/>
</dbReference>
<sequence>MIMLRNLIMLTALFCWGVINYSYAEGVEVAKQSVTNEDITKLNRILNAERDSNNQTNRKAKDANFEQGLIYYRQGDYAQAFNLFFKANQSGHPKAASYIGLMYLKGQGVKENPDIAFGYFVLAAQRGDVIGQYWLGYMYETGTGVNQDMRQALRWYNISARKGDILAAPALTALGRVYEYGLGNTTKDLDKAREYYLKAANDGYLPAQQALNNLNARAQIVAQPDVSRFLIDDSDDE</sequence>
<dbReference type="AlphaFoldDB" id="A0A3A1Y598"/>
<dbReference type="Gene3D" id="1.25.40.10">
    <property type="entry name" value="Tetratricopeptide repeat domain"/>
    <property type="match status" value="1"/>
</dbReference>
<gene>
    <name evidence="1" type="ORF">CJP74_03875</name>
</gene>
<dbReference type="SMART" id="SM00671">
    <property type="entry name" value="SEL1"/>
    <property type="match status" value="4"/>
</dbReference>
<accession>A0A3A1Y598</accession>
<dbReference type="EMBL" id="NRJH01000031">
    <property type="protein sequence ID" value="RIY32631.1"/>
    <property type="molecule type" value="Genomic_DNA"/>
</dbReference>
<dbReference type="Pfam" id="PF08238">
    <property type="entry name" value="Sel1"/>
    <property type="match status" value="4"/>
</dbReference>
<evidence type="ECO:0000313" key="1">
    <source>
        <dbReference type="EMBL" id="RIY32631.1"/>
    </source>
</evidence>
<dbReference type="PANTHER" id="PTHR43628">
    <property type="entry name" value="ACTIVATOR OF C KINASE PROTEIN 1-RELATED"/>
    <property type="match status" value="1"/>
</dbReference>
<dbReference type="OrthoDB" id="80091at2"/>
<dbReference type="InterPro" id="IPR052945">
    <property type="entry name" value="Mitotic_Regulator"/>
</dbReference>
<proteinExistence type="predicted"/>
<reference evidence="1 2" key="1">
    <citation type="submission" date="2017-08" db="EMBL/GenBank/DDBJ databases">
        <title>Reclassification of Bisgaard taxon 37 and 44.</title>
        <authorList>
            <person name="Christensen H."/>
        </authorList>
    </citation>
    <scope>NUCLEOTIDE SEQUENCE [LARGE SCALE GENOMIC DNA]</scope>
    <source>
        <strain evidence="1 2">B96_4</strain>
    </source>
</reference>
<evidence type="ECO:0008006" key="3">
    <source>
        <dbReference type="Google" id="ProtNLM"/>
    </source>
</evidence>
<dbReference type="PANTHER" id="PTHR43628:SF1">
    <property type="entry name" value="CHITIN SYNTHASE REGULATORY FACTOR 2-RELATED"/>
    <property type="match status" value="1"/>
</dbReference>
<protein>
    <recommendedName>
        <fullName evidence="3">Sel1 repeat family protein</fullName>
    </recommendedName>
</protein>
<dbReference type="InterPro" id="IPR006597">
    <property type="entry name" value="Sel1-like"/>
</dbReference>
<comment type="caution">
    <text evidence="1">The sequence shown here is derived from an EMBL/GenBank/DDBJ whole genome shotgun (WGS) entry which is preliminary data.</text>
</comment>
<name>A0A3A1Y598_9GAMM</name>
<dbReference type="SUPFAM" id="SSF81901">
    <property type="entry name" value="HCP-like"/>
    <property type="match status" value="1"/>
</dbReference>
<dbReference type="Proteomes" id="UP000266258">
    <property type="component" value="Unassembled WGS sequence"/>
</dbReference>
<organism evidence="1 2">
    <name type="scientific">Psittacicella melopsittaci</name>
    <dbReference type="NCBI Taxonomy" id="2028576"/>
    <lineage>
        <taxon>Bacteria</taxon>
        <taxon>Pseudomonadati</taxon>
        <taxon>Pseudomonadota</taxon>
        <taxon>Gammaproteobacteria</taxon>
        <taxon>Pasteurellales</taxon>
        <taxon>Psittacicellaceae</taxon>
        <taxon>Psittacicella</taxon>
    </lineage>
</organism>
<keyword evidence="2" id="KW-1185">Reference proteome</keyword>
<evidence type="ECO:0000313" key="2">
    <source>
        <dbReference type="Proteomes" id="UP000266258"/>
    </source>
</evidence>